<feature type="transmembrane region" description="Helical" evidence="5">
    <location>
        <begin position="303"/>
        <end position="321"/>
    </location>
</feature>
<dbReference type="RefSeq" id="WP_185107548.1">
    <property type="nucleotide sequence ID" value="NZ_BAAAXY010000032.1"/>
</dbReference>
<feature type="transmembrane region" description="Helical" evidence="5">
    <location>
        <begin position="29"/>
        <end position="51"/>
    </location>
</feature>
<feature type="transmembrane region" description="Helical" evidence="5">
    <location>
        <begin position="200"/>
        <end position="221"/>
    </location>
</feature>
<keyword evidence="2 5" id="KW-0812">Transmembrane</keyword>
<dbReference type="InterPro" id="IPR035906">
    <property type="entry name" value="MetI-like_sf"/>
</dbReference>
<evidence type="ECO:0000256" key="5">
    <source>
        <dbReference type="RuleBase" id="RU363032"/>
    </source>
</evidence>
<evidence type="ECO:0000256" key="1">
    <source>
        <dbReference type="ARBA" id="ARBA00004141"/>
    </source>
</evidence>
<dbReference type="InterPro" id="IPR025966">
    <property type="entry name" value="OppC_N"/>
</dbReference>
<evidence type="ECO:0000256" key="2">
    <source>
        <dbReference type="ARBA" id="ARBA00022692"/>
    </source>
</evidence>
<evidence type="ECO:0000313" key="8">
    <source>
        <dbReference type="Proteomes" id="UP000565579"/>
    </source>
</evidence>
<dbReference type="Pfam" id="PF12911">
    <property type="entry name" value="OppC_N"/>
    <property type="match status" value="1"/>
</dbReference>
<dbReference type="EMBL" id="JACHMI010000001">
    <property type="protein sequence ID" value="MBB6553381.1"/>
    <property type="molecule type" value="Genomic_DNA"/>
</dbReference>
<comment type="similarity">
    <text evidence="5">Belongs to the binding-protein-dependent transport system permease family.</text>
</comment>
<organism evidence="7 8">
    <name type="scientific">Nonomuraea rubra</name>
    <dbReference type="NCBI Taxonomy" id="46180"/>
    <lineage>
        <taxon>Bacteria</taxon>
        <taxon>Bacillati</taxon>
        <taxon>Actinomycetota</taxon>
        <taxon>Actinomycetes</taxon>
        <taxon>Streptosporangiales</taxon>
        <taxon>Streptosporangiaceae</taxon>
        <taxon>Nonomuraea</taxon>
    </lineage>
</organism>
<evidence type="ECO:0000256" key="4">
    <source>
        <dbReference type="ARBA" id="ARBA00023136"/>
    </source>
</evidence>
<dbReference type="Gene3D" id="1.10.3720.10">
    <property type="entry name" value="MetI-like"/>
    <property type="match status" value="1"/>
</dbReference>
<dbReference type="PANTHER" id="PTHR43839">
    <property type="entry name" value="OPPC IN A BINDING PROTEIN-DEPENDENT TRANSPORT SYSTEM"/>
    <property type="match status" value="1"/>
</dbReference>
<name>A0A7X0U339_9ACTN</name>
<feature type="transmembrane region" description="Helical" evidence="5">
    <location>
        <begin position="333"/>
        <end position="353"/>
    </location>
</feature>
<evidence type="ECO:0000259" key="6">
    <source>
        <dbReference type="PROSITE" id="PS50928"/>
    </source>
</evidence>
<dbReference type="InterPro" id="IPR000515">
    <property type="entry name" value="MetI-like"/>
</dbReference>
<evidence type="ECO:0000256" key="3">
    <source>
        <dbReference type="ARBA" id="ARBA00022989"/>
    </source>
</evidence>
<reference evidence="7 8" key="1">
    <citation type="submission" date="2020-08" db="EMBL/GenBank/DDBJ databases">
        <title>Sequencing the genomes of 1000 actinobacteria strains.</title>
        <authorList>
            <person name="Klenk H.-P."/>
        </authorList>
    </citation>
    <scope>NUCLEOTIDE SEQUENCE [LARGE SCALE GENOMIC DNA]</scope>
    <source>
        <strain evidence="7 8">DSM 43768</strain>
    </source>
</reference>
<proteinExistence type="inferred from homology"/>
<feature type="domain" description="ABC transmembrane type-1" evidence="6">
    <location>
        <begin position="158"/>
        <end position="354"/>
    </location>
</feature>
<comment type="subcellular location">
    <subcellularLocation>
        <location evidence="5">Cell membrane</location>
        <topology evidence="5">Multi-pass membrane protein</topology>
    </subcellularLocation>
    <subcellularLocation>
        <location evidence="1">Membrane</location>
        <topology evidence="1">Multi-pass membrane protein</topology>
    </subcellularLocation>
</comment>
<dbReference type="GO" id="GO:0055085">
    <property type="term" value="P:transmembrane transport"/>
    <property type="evidence" value="ECO:0007669"/>
    <property type="project" value="InterPro"/>
</dbReference>
<keyword evidence="4 5" id="KW-0472">Membrane</keyword>
<feature type="transmembrane region" description="Helical" evidence="5">
    <location>
        <begin position="227"/>
        <end position="244"/>
    </location>
</feature>
<dbReference type="PROSITE" id="PS50928">
    <property type="entry name" value="ABC_TM1"/>
    <property type="match status" value="1"/>
</dbReference>
<gene>
    <name evidence="7" type="ORF">HD593_008176</name>
</gene>
<dbReference type="AlphaFoldDB" id="A0A7X0U339"/>
<dbReference type="PANTHER" id="PTHR43839:SF3">
    <property type="entry name" value="OLIGOPEPTIDE ABC TRANSPORTER, PERMEASE PROTEIN"/>
    <property type="match status" value="1"/>
</dbReference>
<keyword evidence="5" id="KW-0813">Transport</keyword>
<sequence>MNDSSVKDETLAVASQWKLVWWGFKRHRVALICGFVTIAIYLVAVFAPFLAPGSGQKANADYTYAPPQSLHFDFDTGLYVNPYTFEQDPETLALSFTTDESKKVPVGFFVKGEPYELLGFIPWDRHLFGPEDPNGPPMYLLGTDSVGRDLLSRIIRGTTVSMSIGLVGVLLSLLLGIVLGGVSGYVGGRTDTVIQRIIEIIMSIPTIPLWMALFAAVPASWSQLERYFALTVVISLVGWTGMAREVRGKFFAVRGEEYVMAATADGAGRFRIMFRHMLPSFTSHIIANLSLSIPTVILAETALSFIGIGLQTPMISWGVLLQEAQNIRAVSTAPWMLVPGVAVVVTVLAMNFFGDGLRDAADPYKH</sequence>
<evidence type="ECO:0000313" key="7">
    <source>
        <dbReference type="EMBL" id="MBB6553381.1"/>
    </source>
</evidence>
<protein>
    <submittedName>
        <fullName evidence="7">Peptide/nickel transport system permease protein</fullName>
    </submittedName>
</protein>
<dbReference type="GO" id="GO:0005886">
    <property type="term" value="C:plasma membrane"/>
    <property type="evidence" value="ECO:0007669"/>
    <property type="project" value="UniProtKB-SubCell"/>
</dbReference>
<comment type="caution">
    <text evidence="7">The sequence shown here is derived from an EMBL/GenBank/DDBJ whole genome shotgun (WGS) entry which is preliminary data.</text>
</comment>
<dbReference type="CDD" id="cd06261">
    <property type="entry name" value="TM_PBP2"/>
    <property type="match status" value="1"/>
</dbReference>
<keyword evidence="3 5" id="KW-1133">Transmembrane helix</keyword>
<dbReference type="Proteomes" id="UP000565579">
    <property type="component" value="Unassembled WGS sequence"/>
</dbReference>
<feature type="transmembrane region" description="Helical" evidence="5">
    <location>
        <begin position="164"/>
        <end position="188"/>
    </location>
</feature>
<keyword evidence="8" id="KW-1185">Reference proteome</keyword>
<dbReference type="Pfam" id="PF00528">
    <property type="entry name" value="BPD_transp_1"/>
    <property type="match status" value="1"/>
</dbReference>
<accession>A0A7X0U339</accession>
<dbReference type="SUPFAM" id="SSF161098">
    <property type="entry name" value="MetI-like"/>
    <property type="match status" value="1"/>
</dbReference>